<feature type="region of interest" description="Disordered" evidence="1">
    <location>
        <begin position="1"/>
        <end position="196"/>
    </location>
</feature>
<sequence>MSIFSRLKKAKKAAEDHKKAAESPAAEPKPPPVPYKHKPTHAAEDALAASPMAWSPEETRARIAAARKHRAQKSISSAPPSTSRTAYQSYSHSRANSEINLPTRAIHRARSDLSIDSVIQKSRRQTFQPPPPSRGRQPVRSGEDYSLYPSQGFHAVSTPANQVAEQPLPPLPQVHTAGDYHALSAPRIPTPDGLHTVSAPQLQFSEEFHGFSAPREAPSPPLRKPKSQYFSRSGSNTSLMGRKSPLCNVSVGEVDDILSHSSDNSAYSRASSRE</sequence>
<keyword evidence="3" id="KW-1185">Reference proteome</keyword>
<feature type="compositionally biased region" description="Basic and acidic residues" evidence="1">
    <location>
        <begin position="12"/>
        <end position="21"/>
    </location>
</feature>
<feature type="compositionally biased region" description="Basic residues" evidence="1">
    <location>
        <begin position="1"/>
        <end position="11"/>
    </location>
</feature>
<reference evidence="2 3" key="1">
    <citation type="journal article" date="2018" name="Front. Microbiol.">
        <title>Genome-Wide Analysis of Corynespora cassiicola Leaf Fall Disease Putative Effectors.</title>
        <authorList>
            <person name="Lopez D."/>
            <person name="Ribeiro S."/>
            <person name="Label P."/>
            <person name="Fumanal B."/>
            <person name="Venisse J.S."/>
            <person name="Kohler A."/>
            <person name="de Oliveira R.R."/>
            <person name="Labutti K."/>
            <person name="Lipzen A."/>
            <person name="Lail K."/>
            <person name="Bauer D."/>
            <person name="Ohm R.A."/>
            <person name="Barry K.W."/>
            <person name="Spatafora J."/>
            <person name="Grigoriev I.V."/>
            <person name="Martin F.M."/>
            <person name="Pujade-Renaud V."/>
        </authorList>
    </citation>
    <scope>NUCLEOTIDE SEQUENCE [LARGE SCALE GENOMIC DNA]</scope>
    <source>
        <strain evidence="2 3">Philippines</strain>
    </source>
</reference>
<evidence type="ECO:0000256" key="1">
    <source>
        <dbReference type="SAM" id="MobiDB-lite"/>
    </source>
</evidence>
<accession>A0A2T2P986</accession>
<proteinExistence type="predicted"/>
<feature type="region of interest" description="Disordered" evidence="1">
    <location>
        <begin position="208"/>
        <end position="244"/>
    </location>
</feature>
<evidence type="ECO:0000313" key="2">
    <source>
        <dbReference type="EMBL" id="PSN74136.1"/>
    </source>
</evidence>
<gene>
    <name evidence="2" type="ORF">BS50DRAFT_8962</name>
</gene>
<feature type="compositionally biased region" description="Polar residues" evidence="1">
    <location>
        <begin position="228"/>
        <end position="239"/>
    </location>
</feature>
<dbReference type="EMBL" id="KZ678128">
    <property type="protein sequence ID" value="PSN74136.1"/>
    <property type="molecule type" value="Genomic_DNA"/>
</dbReference>
<evidence type="ECO:0000313" key="3">
    <source>
        <dbReference type="Proteomes" id="UP000240883"/>
    </source>
</evidence>
<dbReference type="AlphaFoldDB" id="A0A2T2P986"/>
<feature type="compositionally biased region" description="Polar residues" evidence="1">
    <location>
        <begin position="73"/>
        <end position="100"/>
    </location>
</feature>
<dbReference type="Proteomes" id="UP000240883">
    <property type="component" value="Unassembled WGS sequence"/>
</dbReference>
<organism evidence="2 3">
    <name type="scientific">Corynespora cassiicola Philippines</name>
    <dbReference type="NCBI Taxonomy" id="1448308"/>
    <lineage>
        <taxon>Eukaryota</taxon>
        <taxon>Fungi</taxon>
        <taxon>Dikarya</taxon>
        <taxon>Ascomycota</taxon>
        <taxon>Pezizomycotina</taxon>
        <taxon>Dothideomycetes</taxon>
        <taxon>Pleosporomycetidae</taxon>
        <taxon>Pleosporales</taxon>
        <taxon>Corynesporascaceae</taxon>
        <taxon>Corynespora</taxon>
    </lineage>
</organism>
<protein>
    <submittedName>
        <fullName evidence="2">Uncharacterized protein</fullName>
    </submittedName>
</protein>
<dbReference type="OrthoDB" id="5225441at2759"/>
<name>A0A2T2P986_CORCC</name>